<evidence type="ECO:0000256" key="1">
    <source>
        <dbReference type="SAM" id="MobiDB-lite"/>
    </source>
</evidence>
<protein>
    <submittedName>
        <fullName evidence="2">Uncharacterized protein</fullName>
    </submittedName>
</protein>
<feature type="region of interest" description="Disordered" evidence="1">
    <location>
        <begin position="1"/>
        <end position="61"/>
    </location>
</feature>
<dbReference type="RefSeq" id="WP_092105555.1">
    <property type="nucleotide sequence ID" value="NZ_FOOT01000014.1"/>
</dbReference>
<dbReference type="Proteomes" id="UP000198724">
    <property type="component" value="Unassembled WGS sequence"/>
</dbReference>
<organism evidence="2 3">
    <name type="scientific">Pontibacter chinhatensis</name>
    <dbReference type="NCBI Taxonomy" id="1436961"/>
    <lineage>
        <taxon>Bacteria</taxon>
        <taxon>Pseudomonadati</taxon>
        <taxon>Bacteroidota</taxon>
        <taxon>Cytophagia</taxon>
        <taxon>Cytophagales</taxon>
        <taxon>Hymenobacteraceae</taxon>
        <taxon>Pontibacter</taxon>
    </lineage>
</organism>
<keyword evidence="3" id="KW-1185">Reference proteome</keyword>
<dbReference type="EMBL" id="FOOT01000014">
    <property type="protein sequence ID" value="SFH37179.1"/>
    <property type="molecule type" value="Genomic_DNA"/>
</dbReference>
<evidence type="ECO:0000313" key="3">
    <source>
        <dbReference type="Proteomes" id="UP000198724"/>
    </source>
</evidence>
<dbReference type="AlphaFoldDB" id="A0A1I2ZI71"/>
<reference evidence="3" key="1">
    <citation type="submission" date="2016-10" db="EMBL/GenBank/DDBJ databases">
        <authorList>
            <person name="Varghese N."/>
            <person name="Submissions S."/>
        </authorList>
    </citation>
    <scope>NUCLEOTIDE SEQUENCE [LARGE SCALE GENOMIC DNA]</scope>
    <source>
        <strain evidence="3">LP51</strain>
    </source>
</reference>
<sequence>MDERRNDMPENAGKKKPILNEDEGKRTPPGPTGYITGGKTQATRPEQGPDVPPQDRTTGIP</sequence>
<name>A0A1I2ZI71_9BACT</name>
<dbReference type="STRING" id="1436961.SAMN05421739_1149"/>
<accession>A0A1I2ZI71</accession>
<gene>
    <name evidence="2" type="ORF">SAMN05421739_1149</name>
</gene>
<proteinExistence type="predicted"/>
<evidence type="ECO:0000313" key="2">
    <source>
        <dbReference type="EMBL" id="SFH37179.1"/>
    </source>
</evidence>